<comment type="subcellular location">
    <subcellularLocation>
        <location evidence="1">Nucleus</location>
    </subcellularLocation>
</comment>
<dbReference type="GO" id="GO:0003697">
    <property type="term" value="F:single-stranded DNA binding"/>
    <property type="evidence" value="ECO:0007669"/>
    <property type="project" value="TreeGrafter"/>
</dbReference>
<evidence type="ECO:0000256" key="5">
    <source>
        <dbReference type="ARBA" id="ARBA00022763"/>
    </source>
</evidence>
<feature type="compositionally biased region" description="Basic and acidic residues" evidence="10">
    <location>
        <begin position="1528"/>
        <end position="1552"/>
    </location>
</feature>
<dbReference type="FunFam" id="3.40.50.10130:FF:000002">
    <property type="entry name" value="DNA repair endonuclease XPF"/>
    <property type="match status" value="1"/>
</dbReference>
<reference evidence="12 13" key="1">
    <citation type="journal article" date="2016" name="Nat. Commun.">
        <title>Genomes of cryptic chimpanzee Plasmodium species reveal key evolutionary events leading to human malaria.</title>
        <authorList>
            <person name="Sundararaman S.A."/>
            <person name="Plenderleith L.J."/>
            <person name="Liu W."/>
            <person name="Loy D.E."/>
            <person name="Learn G.H."/>
            <person name="Li Y."/>
            <person name="Shaw K.S."/>
            <person name="Ayouba A."/>
            <person name="Peeters M."/>
            <person name="Speede S."/>
            <person name="Shaw G.M."/>
            <person name="Bushman F.D."/>
            <person name="Brisson D."/>
            <person name="Rayner J.C."/>
            <person name="Sharp P.M."/>
            <person name="Hahn B.H."/>
        </authorList>
    </citation>
    <scope>NUCLEOTIDE SEQUENCE [LARGE SCALE GENOMIC DNA]</scope>
    <source>
        <strain evidence="12 13">SY75</strain>
    </source>
</reference>
<feature type="compositionally biased region" description="Basic and acidic residues" evidence="10">
    <location>
        <begin position="982"/>
        <end position="998"/>
    </location>
</feature>
<feature type="compositionally biased region" description="Basic and acidic residues" evidence="10">
    <location>
        <begin position="616"/>
        <end position="625"/>
    </location>
</feature>
<dbReference type="GeneID" id="29778295"/>
<dbReference type="SUPFAM" id="SSF47781">
    <property type="entry name" value="RuvA domain 2-like"/>
    <property type="match status" value="1"/>
</dbReference>
<feature type="compositionally biased region" description="Basic residues" evidence="10">
    <location>
        <begin position="603"/>
        <end position="615"/>
    </location>
</feature>
<dbReference type="GO" id="GO:0000110">
    <property type="term" value="C:nucleotide-excision repair factor 1 complex"/>
    <property type="evidence" value="ECO:0007669"/>
    <property type="project" value="TreeGrafter"/>
</dbReference>
<feature type="compositionally biased region" description="Polar residues" evidence="10">
    <location>
        <begin position="626"/>
        <end position="635"/>
    </location>
</feature>
<dbReference type="InterPro" id="IPR011335">
    <property type="entry name" value="Restrct_endonuc-II-like"/>
</dbReference>
<dbReference type="Proteomes" id="UP000076004">
    <property type="component" value="Chromosome 13"/>
</dbReference>
<feature type="compositionally biased region" description="Basic residues" evidence="10">
    <location>
        <begin position="1157"/>
        <end position="1167"/>
    </location>
</feature>
<evidence type="ECO:0000256" key="3">
    <source>
        <dbReference type="ARBA" id="ARBA00022722"/>
    </source>
</evidence>
<keyword evidence="7" id="KW-0238">DNA-binding</keyword>
<feature type="region of interest" description="Disordered" evidence="10">
    <location>
        <begin position="1099"/>
        <end position="1120"/>
    </location>
</feature>
<dbReference type="VEuPathDB" id="PlasmoDB:PGSY75_1368800"/>
<evidence type="ECO:0000256" key="6">
    <source>
        <dbReference type="ARBA" id="ARBA00022801"/>
    </source>
</evidence>
<dbReference type="InterPro" id="IPR006166">
    <property type="entry name" value="ERCC4_domain"/>
</dbReference>
<dbReference type="GO" id="GO:0000712">
    <property type="term" value="P:resolution of meiotic recombination intermediates"/>
    <property type="evidence" value="ECO:0007669"/>
    <property type="project" value="TreeGrafter"/>
</dbReference>
<dbReference type="VEuPathDB" id="PlasmoDB:PGABG01_1366500"/>
<dbReference type="GO" id="GO:0003684">
    <property type="term" value="F:damaged DNA binding"/>
    <property type="evidence" value="ECO:0007669"/>
    <property type="project" value="TreeGrafter"/>
</dbReference>
<protein>
    <submittedName>
        <fullName evidence="12">Putative DNA repair endonuclease</fullName>
    </submittedName>
</protein>
<evidence type="ECO:0000256" key="2">
    <source>
        <dbReference type="ARBA" id="ARBA00010015"/>
    </source>
</evidence>
<evidence type="ECO:0000256" key="4">
    <source>
        <dbReference type="ARBA" id="ARBA00022759"/>
    </source>
</evidence>
<dbReference type="KEGG" id="pgab:PGSY75_1368800"/>
<keyword evidence="8" id="KW-0234">DNA repair</keyword>
<keyword evidence="9" id="KW-0539">Nucleus</keyword>
<dbReference type="Gene3D" id="3.40.50.10130">
    <property type="match status" value="1"/>
</dbReference>
<evidence type="ECO:0000313" key="13">
    <source>
        <dbReference type="Proteomes" id="UP000076004"/>
    </source>
</evidence>
<organism evidence="12 13">
    <name type="scientific">Plasmodium gaboni</name>
    <dbReference type="NCBI Taxonomy" id="647221"/>
    <lineage>
        <taxon>Eukaryota</taxon>
        <taxon>Sar</taxon>
        <taxon>Alveolata</taxon>
        <taxon>Apicomplexa</taxon>
        <taxon>Aconoidasida</taxon>
        <taxon>Haemosporida</taxon>
        <taxon>Plasmodiidae</taxon>
        <taxon>Plasmodium</taxon>
        <taxon>Plasmodium (Laverania)</taxon>
    </lineage>
</organism>
<feature type="region of interest" description="Disordered" evidence="10">
    <location>
        <begin position="797"/>
        <end position="836"/>
    </location>
</feature>
<evidence type="ECO:0000259" key="11">
    <source>
        <dbReference type="SMART" id="SM00891"/>
    </source>
</evidence>
<evidence type="ECO:0000256" key="8">
    <source>
        <dbReference type="ARBA" id="ARBA00023204"/>
    </source>
</evidence>
<feature type="compositionally biased region" description="Basic and acidic residues" evidence="10">
    <location>
        <begin position="797"/>
        <end position="818"/>
    </location>
</feature>
<dbReference type="SUPFAM" id="SSF52980">
    <property type="entry name" value="Restriction endonuclease-like"/>
    <property type="match status" value="1"/>
</dbReference>
<accession>A0A151LER1</accession>
<dbReference type="GO" id="GO:0000014">
    <property type="term" value="F:single-stranded DNA endodeoxyribonuclease activity"/>
    <property type="evidence" value="ECO:0007669"/>
    <property type="project" value="TreeGrafter"/>
</dbReference>
<dbReference type="EMBL" id="LVLB01000014">
    <property type="protein sequence ID" value="KYN97443.1"/>
    <property type="molecule type" value="Genomic_DNA"/>
</dbReference>
<feature type="compositionally biased region" description="Low complexity" evidence="10">
    <location>
        <begin position="642"/>
        <end position="666"/>
    </location>
</feature>
<evidence type="ECO:0000256" key="10">
    <source>
        <dbReference type="SAM" id="MobiDB-lite"/>
    </source>
</evidence>
<feature type="region of interest" description="Disordered" evidence="10">
    <location>
        <begin position="1147"/>
        <end position="1171"/>
    </location>
</feature>
<keyword evidence="4 12" id="KW-0255">Endonuclease</keyword>
<feature type="domain" description="ERCC4" evidence="11">
    <location>
        <begin position="1365"/>
        <end position="1445"/>
    </location>
</feature>
<feature type="region of interest" description="Disordered" evidence="10">
    <location>
        <begin position="176"/>
        <end position="195"/>
    </location>
</feature>
<evidence type="ECO:0000256" key="1">
    <source>
        <dbReference type="ARBA" id="ARBA00004123"/>
    </source>
</evidence>
<feature type="compositionally biased region" description="Basic and acidic residues" evidence="10">
    <location>
        <begin position="176"/>
        <end position="187"/>
    </location>
</feature>
<sequence>MYPLYYEKKIVKKLIEQDSLIILADGFNELNILAIFIFYYQNRCLWNEQDIYNDNIFFDLFNLNKYNKTYEKEVVELIEDDGQANVNNQTTTKYTVNKNKAQNDNEIEYYIDDTDNSDKSDKSHKSNKSNKSDKDAIPTSCRHIIDNMFDSYKYKEKNNELQKNDNQIILLDDHEEKEKAETKKNDNDNNNNNNNIDSYNNVFNIFKSQNNNLKDMCTPNKLIFILNVTPKEYNIFLKYQLSLYEQINEIDERYNDKVKINYFKTEYIRDQKSHERIEMYIKRGVYFISSNVLLIDLLTFKIIPEIIDGIFICKNHRLIYNMKEIFIIELYRKRNKFGFIKGISNNKKLINHQHIVNLAQKLYMKRIYCYPRFHKHIHISLNNKFLQPHIYEINLDMPTILLKIEENILNILHYLNLEIKKNYNFHDFDLNPLLYSENPESYVLSYIKTKTLNYNTKKLLKEIITLVNMLCNLFIYDSLIFYNYLNNLKEADKECIWLYCNEANEIFYLSRERKDFFLNKMNILVDPNDMNTINNTQNIINVIQYDNNYFHKSYQVKKEFNQLYNWVYELVFNRDIEKDQYEKIREQKERIKNKNIMKRKFILNKKKKNKQSNTKHVKDNIHTEHITSIISNNDVNMKHSKNSNSNNNSNSRNNSNSSNNSNITIKNNKRRKIINSNNFNHNNNNMYNLIKKEKDDIIQIKSSDSEINNINNNNSIIKSNEHIIFNDHKECKNEIDKINVGQSNDNNNNNNNIIKMCTNQRKINEHMDKIEYPIVIIVDNFYMQKEFYNLLLHTNDDKEGRKRDNNENKSKDKDEEKIINPNNNNNNNNNNYNVDDNTQQCQKHFNVLIKAEKENKITDIYITDDSVSSDESYNNNNKKNLNTSNNSDIFCLQNNPFNIPYDMIKNKTHNLKYIKPHIYILCINKNYENIYAKDNFVQTFHQKIDAIHKKRDKENNIEGEIKLNEQNKMDETCKKKKKKKDKEKNKNNQNEQEKNDKKYIISNDEHLEDDNFFEINEYCGNLDFLEIFLITIKPYRIILTTLDLNIFRNIEIYCARLFQYSIYQLHEEQYFKDIMKYEKDNFIYVKQNENNINKTDHIIKQNDNKQNHNNNNNNKRYMDNNNNYYNYNNINKNTTYNNKYQNNFIKTEMNHDQNKLRDKKKRPKKKQNGSIKQPIDIFTKLKIWNDMCNSVEVFLIFFKNNIHYNKYLNKVKVEKSNWITFLENRNNLRFELDRNVFNKNEELFKKVINSYLNFQKRFKDNKKNITNFNQSLCDEFKSFQDVKIDEYAIENNNVLLDNHYNNFISMEEEEIFIKNYQNKMNKNISSFTFDEKIIQKIQEILQKFSIDSFNLNFILYSIFNNTKPIVIVDIRELKSDLTYKLYKSKMHIIPYSLLVGDYILTKDICVERKSIIDLIQSLNNNRLYNQINQMSKYYQTYVLLIEFNNKNLFYFASLNDKNSVYTKLIMICIQFPKLKILWSPFSLFTVKLFWSLKVNASQPDIFKSLHIDMTLQKTVREQYIMSKNKINKGKDVTNHQNSSKDKKEIRDEEKQENNNNTKIDELVVQTNDHLHVQTNDHLHVQTNDHLHVQTNDEDNVDNKQETYKYETIYDLFDKNLYNLQNIEDDDKDIKKVQNVTNWNAIEILKSLPGVTEKNMHYLINNINSLRDLCDQTLEQLENYMSKSNAKLLYDFLNENIS</sequence>
<proteinExistence type="inferred from homology"/>
<keyword evidence="6" id="KW-0378">Hydrolase</keyword>
<dbReference type="CDD" id="cd20078">
    <property type="entry name" value="XPF_nuclease_XPF_euk"/>
    <property type="match status" value="1"/>
</dbReference>
<evidence type="ECO:0000256" key="9">
    <source>
        <dbReference type="ARBA" id="ARBA00023242"/>
    </source>
</evidence>
<dbReference type="GO" id="GO:0000724">
    <property type="term" value="P:double-strand break repair via homologous recombination"/>
    <property type="evidence" value="ECO:0007669"/>
    <property type="project" value="TreeGrafter"/>
</dbReference>
<dbReference type="Pfam" id="PF02732">
    <property type="entry name" value="ERCC4"/>
    <property type="match status" value="1"/>
</dbReference>
<feature type="region of interest" description="Disordered" evidence="10">
    <location>
        <begin position="1526"/>
        <end position="1559"/>
    </location>
</feature>
<keyword evidence="3" id="KW-0540">Nuclease</keyword>
<keyword evidence="5" id="KW-0227">DNA damage</keyword>
<comment type="caution">
    <text evidence="12">The sequence shown here is derived from an EMBL/GenBank/DDBJ whole genome shotgun (WGS) entry which is preliminary data.</text>
</comment>
<dbReference type="InterPro" id="IPR010994">
    <property type="entry name" value="RuvA_2-like"/>
</dbReference>
<dbReference type="PANTHER" id="PTHR10150">
    <property type="entry name" value="DNA REPAIR ENDONUCLEASE XPF"/>
    <property type="match status" value="1"/>
</dbReference>
<feature type="region of interest" description="Disordered" evidence="10">
    <location>
        <begin position="970"/>
        <end position="998"/>
    </location>
</feature>
<dbReference type="PANTHER" id="PTHR10150:SF0">
    <property type="entry name" value="DNA REPAIR ENDONUCLEASE XPF"/>
    <property type="match status" value="1"/>
</dbReference>
<feature type="compositionally biased region" description="Basic and acidic residues" evidence="10">
    <location>
        <begin position="116"/>
        <end position="136"/>
    </location>
</feature>
<dbReference type="GO" id="GO:1901255">
    <property type="term" value="P:nucleotide-excision repair involved in interstrand cross-link repair"/>
    <property type="evidence" value="ECO:0007669"/>
    <property type="project" value="TreeGrafter"/>
</dbReference>
<dbReference type="InterPro" id="IPR047520">
    <property type="entry name" value="XPF_nuclease"/>
</dbReference>
<feature type="compositionally biased region" description="Low complexity" evidence="10">
    <location>
        <begin position="820"/>
        <end position="833"/>
    </location>
</feature>
<feature type="compositionally biased region" description="Low complexity" evidence="10">
    <location>
        <begin position="1107"/>
        <end position="1120"/>
    </location>
</feature>
<feature type="region of interest" description="Disordered" evidence="10">
    <location>
        <begin position="111"/>
        <end position="137"/>
    </location>
</feature>
<dbReference type="Gene3D" id="1.10.150.20">
    <property type="entry name" value="5' to 3' exonuclease, C-terminal subdomain"/>
    <property type="match status" value="1"/>
</dbReference>
<dbReference type="RefSeq" id="XP_018640448.1">
    <property type="nucleotide sequence ID" value="XM_018787706.1"/>
</dbReference>
<gene>
    <name evidence="12" type="ORF">PGSY75_1368800</name>
</gene>
<name>A0A151LER1_9APIC</name>
<evidence type="ECO:0000313" key="12">
    <source>
        <dbReference type="EMBL" id="KYN97443.1"/>
    </source>
</evidence>
<feature type="region of interest" description="Disordered" evidence="10">
    <location>
        <begin position="603"/>
        <end position="679"/>
    </location>
</feature>
<evidence type="ECO:0000256" key="7">
    <source>
        <dbReference type="ARBA" id="ARBA00023125"/>
    </source>
</evidence>
<dbReference type="SMART" id="SM00891">
    <property type="entry name" value="ERCC4"/>
    <property type="match status" value="1"/>
</dbReference>
<comment type="similarity">
    <text evidence="2">Belongs to the XPF family.</text>
</comment>